<organism evidence="1 2">
    <name type="scientific">Trichinella pseudospiralis</name>
    <name type="common">Parasitic roundworm</name>
    <dbReference type="NCBI Taxonomy" id="6337"/>
    <lineage>
        <taxon>Eukaryota</taxon>
        <taxon>Metazoa</taxon>
        <taxon>Ecdysozoa</taxon>
        <taxon>Nematoda</taxon>
        <taxon>Enoplea</taxon>
        <taxon>Dorylaimia</taxon>
        <taxon>Trichinellida</taxon>
        <taxon>Trichinellidae</taxon>
        <taxon>Trichinella</taxon>
    </lineage>
</organism>
<name>A0A0V1F6P8_TRIPS</name>
<evidence type="ECO:0000313" key="1">
    <source>
        <dbReference type="EMBL" id="KRY81744.1"/>
    </source>
</evidence>
<keyword evidence="2" id="KW-1185">Reference proteome</keyword>
<sequence length="376" mass="43051">MNASNIGQAQLRGGNIHQCGCDSGAQSDIVHGNLYLHDHFSAHRKNQSWILPILRLHKKTIKSKWVFETKYKEDWNQRRDLWPEDTHNCKELIIKTRSIIQWANLVCTIFCHSQRSPISNTVSTFPRFAGLMEFSRRIIVLFLFKYCKAEAIWKQNSIFRCTLKEERFRQLSRLPPLAYSITIIGISANTVIPKGLTMYGQSSCFKKRCSVYIIPTPLHTVCVLRNRSAEGAKLVPAIYAAEYAAASSNKSTPENFPAFKPDRNLVQKWQKLKPKSIPFFINKYAQTLSNCQKRMFITLTLTDNFELRLVLPNSYCIFGVEEGIGKHSCEGAISTNVDVTVVLSQTLYMETCICMTTLYAPCKEFPRKAEIENLED</sequence>
<reference evidence="1 2" key="1">
    <citation type="submission" date="2015-01" db="EMBL/GenBank/DDBJ databases">
        <title>Evolution of Trichinella species and genotypes.</title>
        <authorList>
            <person name="Korhonen P.K."/>
            <person name="Edoardo P."/>
            <person name="Giuseppe L.R."/>
            <person name="Gasser R.B."/>
        </authorList>
    </citation>
    <scope>NUCLEOTIDE SEQUENCE [LARGE SCALE GENOMIC DNA]</scope>
    <source>
        <strain evidence="1">ISS470</strain>
    </source>
</reference>
<accession>A0A0V1F6P8</accession>
<comment type="caution">
    <text evidence="1">The sequence shown here is derived from an EMBL/GenBank/DDBJ whole genome shotgun (WGS) entry which is preliminary data.</text>
</comment>
<protein>
    <submittedName>
        <fullName evidence="1">Uncharacterized protein</fullName>
    </submittedName>
</protein>
<dbReference type="Proteomes" id="UP000054995">
    <property type="component" value="Unassembled WGS sequence"/>
</dbReference>
<dbReference type="AlphaFoldDB" id="A0A0V1F6P8"/>
<dbReference type="OrthoDB" id="421869at2759"/>
<evidence type="ECO:0000313" key="2">
    <source>
        <dbReference type="Proteomes" id="UP000054995"/>
    </source>
</evidence>
<dbReference type="EMBL" id="JYDT01000207">
    <property type="protein sequence ID" value="KRY81744.1"/>
    <property type="molecule type" value="Genomic_DNA"/>
</dbReference>
<proteinExistence type="predicted"/>
<gene>
    <name evidence="1" type="ORF">T4D_11836</name>
</gene>